<feature type="compositionally biased region" description="Basic residues" evidence="1">
    <location>
        <begin position="111"/>
        <end position="130"/>
    </location>
</feature>
<keyword evidence="2" id="KW-0732">Signal</keyword>
<evidence type="ECO:0000313" key="4">
    <source>
        <dbReference type="Proteomes" id="UP001158576"/>
    </source>
</evidence>
<feature type="region of interest" description="Disordered" evidence="1">
    <location>
        <begin position="64"/>
        <end position="133"/>
    </location>
</feature>
<protein>
    <submittedName>
        <fullName evidence="3">Oidioi.mRNA.OKI2018_I69.chr2.g5365.t1.cds</fullName>
    </submittedName>
</protein>
<accession>A0ABN7T6R1</accession>
<evidence type="ECO:0000256" key="2">
    <source>
        <dbReference type="SAM" id="SignalP"/>
    </source>
</evidence>
<organism evidence="3 4">
    <name type="scientific">Oikopleura dioica</name>
    <name type="common">Tunicate</name>
    <dbReference type="NCBI Taxonomy" id="34765"/>
    <lineage>
        <taxon>Eukaryota</taxon>
        <taxon>Metazoa</taxon>
        <taxon>Chordata</taxon>
        <taxon>Tunicata</taxon>
        <taxon>Appendicularia</taxon>
        <taxon>Copelata</taxon>
        <taxon>Oikopleuridae</taxon>
        <taxon>Oikopleura</taxon>
    </lineage>
</organism>
<proteinExistence type="predicted"/>
<feature type="chain" id="PRO_5047238585" evidence="2">
    <location>
        <begin position="19"/>
        <end position="204"/>
    </location>
</feature>
<sequence length="204" mass="22695">MKLFSHLALASIAAAGKAHNPLGSSEKCSEVVLVKELIAQLDYRILVRRTSNNAEINCRINYKKQKKAEEKKSKAARSEAGLGARNGGASKNPKKALKKSKKKAEKNDKKAGKKVKKAQKKQNKHGKHPVTTRVPVKDFEFSDLDGNVVSIEGETPTENPLKGMPLYLECDGVPYFPDKENKNEAYYWRPSRDSPVKEVALFNC</sequence>
<reference evidence="3 4" key="1">
    <citation type="submission" date="2021-04" db="EMBL/GenBank/DDBJ databases">
        <authorList>
            <person name="Bliznina A."/>
        </authorList>
    </citation>
    <scope>NUCLEOTIDE SEQUENCE [LARGE SCALE GENOMIC DNA]</scope>
</reference>
<name>A0ABN7T6R1_OIKDI</name>
<dbReference type="Proteomes" id="UP001158576">
    <property type="component" value="Chromosome 2"/>
</dbReference>
<gene>
    <name evidence="3" type="ORF">OKIOD_LOCUS14130</name>
</gene>
<evidence type="ECO:0000256" key="1">
    <source>
        <dbReference type="SAM" id="MobiDB-lite"/>
    </source>
</evidence>
<feature type="compositionally biased region" description="Basic and acidic residues" evidence="1">
    <location>
        <begin position="67"/>
        <end position="77"/>
    </location>
</feature>
<feature type="signal peptide" evidence="2">
    <location>
        <begin position="1"/>
        <end position="18"/>
    </location>
</feature>
<dbReference type="EMBL" id="OU015567">
    <property type="protein sequence ID" value="CAG5111029.1"/>
    <property type="molecule type" value="Genomic_DNA"/>
</dbReference>
<evidence type="ECO:0000313" key="3">
    <source>
        <dbReference type="EMBL" id="CAG5111029.1"/>
    </source>
</evidence>
<feature type="compositionally biased region" description="Basic residues" evidence="1">
    <location>
        <begin position="92"/>
        <end position="104"/>
    </location>
</feature>
<keyword evidence="4" id="KW-1185">Reference proteome</keyword>